<dbReference type="EMBL" id="CDMZ01005762">
    <property type="protein sequence ID" value="CEM54172.1"/>
    <property type="molecule type" value="Genomic_DNA"/>
</dbReference>
<evidence type="ECO:0000256" key="2">
    <source>
        <dbReference type="SAM" id="SignalP"/>
    </source>
</evidence>
<dbReference type="PANTHER" id="PTHR34131:SF3">
    <property type="entry name" value="(RAP ANNOTATION RELEASE2) GALACTOSE-BINDING LIKE DOMAIN CONTAINING PROTEIN"/>
    <property type="match status" value="1"/>
</dbReference>
<feature type="compositionally biased region" description="Basic and acidic residues" evidence="1">
    <location>
        <begin position="71"/>
        <end position="94"/>
    </location>
</feature>
<dbReference type="InterPro" id="IPR018971">
    <property type="entry name" value="DUF1997"/>
</dbReference>
<organism evidence="3">
    <name type="scientific">Chromera velia CCMP2878</name>
    <dbReference type="NCBI Taxonomy" id="1169474"/>
    <lineage>
        <taxon>Eukaryota</taxon>
        <taxon>Sar</taxon>
        <taxon>Alveolata</taxon>
        <taxon>Colpodellida</taxon>
        <taxon>Chromeraceae</taxon>
        <taxon>Chromera</taxon>
    </lineage>
</organism>
<keyword evidence="2" id="KW-0732">Signal</keyword>
<dbReference type="VEuPathDB" id="CryptoDB:Cvel_12571"/>
<accession>A0A0G4IAI8</accession>
<feature type="chain" id="PRO_5005192533" evidence="2">
    <location>
        <begin position="23"/>
        <end position="346"/>
    </location>
</feature>
<feature type="region of interest" description="Disordered" evidence="1">
    <location>
        <begin position="312"/>
        <end position="346"/>
    </location>
</feature>
<protein>
    <submittedName>
        <fullName evidence="3">Uncharacterized protein</fullName>
    </submittedName>
</protein>
<feature type="signal peptide" evidence="2">
    <location>
        <begin position="1"/>
        <end position="22"/>
    </location>
</feature>
<proteinExistence type="predicted"/>
<name>A0A0G4IAI8_9ALVE</name>
<dbReference type="AlphaFoldDB" id="A0A0G4IAI8"/>
<sequence>MVSTFSILPSLCVFVCLRVSSSFRVLLHGDVSSQRRGSFLSRGRYSNGPFRERGRVSLQAIGLSEETVTQTEEKKKVPTSEQDKHSHKDHRTSAHEVNGVEDDGFVFHGVPITFHAIRTASIEVEEKNRTLTDYLSLPPTDYSILSEGSIERLNDTHFQYKLDPQKFFNVQVGSTLITEVVVDPSVPSSLIQVKDFSMDIRPLASRPSGKLLRELQEVVRSTNVNSYGLTKGINLQERRAGAGHGREAPPMIETKMEIKVSAKVPKRTLVPARIVEATGSFVLQRILNIILPRFLKQLRADFDRWSAGSADRSALSQGGLAELEMAEDEGVQTDEGGPSGDDILNG</sequence>
<dbReference type="Pfam" id="PF09366">
    <property type="entry name" value="DUF1997"/>
    <property type="match status" value="1"/>
</dbReference>
<evidence type="ECO:0000256" key="1">
    <source>
        <dbReference type="SAM" id="MobiDB-lite"/>
    </source>
</evidence>
<evidence type="ECO:0000313" key="3">
    <source>
        <dbReference type="EMBL" id="CEM54172.1"/>
    </source>
</evidence>
<dbReference type="PANTHER" id="PTHR34131">
    <property type="entry name" value="(RAP ANNOTATION RELEASE2) GALACTOSE-BINDING LIKE DOMAIN CONTAINING PROTEIN"/>
    <property type="match status" value="1"/>
</dbReference>
<gene>
    <name evidence="3" type="ORF">Cvel_12571</name>
</gene>
<feature type="region of interest" description="Disordered" evidence="1">
    <location>
        <begin position="67"/>
        <end position="95"/>
    </location>
</feature>
<reference evidence="3" key="1">
    <citation type="submission" date="2014-11" db="EMBL/GenBank/DDBJ databases">
        <authorList>
            <person name="Otto D Thomas"/>
            <person name="Naeem Raeece"/>
        </authorList>
    </citation>
    <scope>NUCLEOTIDE SEQUENCE</scope>
</reference>